<feature type="domain" description="Ionotropic glutamate receptor C-terminal" evidence="11">
    <location>
        <begin position="313"/>
        <end position="566"/>
    </location>
</feature>
<dbReference type="InterPro" id="IPR001320">
    <property type="entry name" value="Iontro_rcpt_C"/>
</dbReference>
<evidence type="ECO:0000256" key="2">
    <source>
        <dbReference type="ARBA" id="ARBA00008685"/>
    </source>
</evidence>
<keyword evidence="8" id="KW-0325">Glycoprotein</keyword>
<feature type="chain" id="PRO_5044847184" description="Ionotropic glutamate receptor C-terminal domain-containing protein" evidence="10">
    <location>
        <begin position="20"/>
        <end position="594"/>
    </location>
</feature>
<evidence type="ECO:0000256" key="8">
    <source>
        <dbReference type="ARBA" id="ARBA00023180"/>
    </source>
</evidence>
<dbReference type="SUPFAM" id="SSF53850">
    <property type="entry name" value="Periplasmic binding protein-like II"/>
    <property type="match status" value="1"/>
</dbReference>
<dbReference type="Pfam" id="PF00060">
    <property type="entry name" value="Lig_chan"/>
    <property type="match status" value="1"/>
</dbReference>
<evidence type="ECO:0000313" key="12">
    <source>
        <dbReference type="EMBL" id="KAL1497147.1"/>
    </source>
</evidence>
<dbReference type="AlphaFoldDB" id="A0ABD1EKW9"/>
<feature type="transmembrane region" description="Helical" evidence="9">
    <location>
        <begin position="557"/>
        <end position="580"/>
    </location>
</feature>
<gene>
    <name evidence="12" type="ORF">ABEB36_008153</name>
</gene>
<feature type="signal peptide" evidence="10">
    <location>
        <begin position="1"/>
        <end position="19"/>
    </location>
</feature>
<name>A0ABD1EKW9_HYPHA</name>
<evidence type="ECO:0000256" key="4">
    <source>
        <dbReference type="ARBA" id="ARBA00022692"/>
    </source>
</evidence>
<proteinExistence type="inferred from homology"/>
<comment type="similarity">
    <text evidence="2">Belongs to the glutamate-gated ion channel (TC 1.A.10.1) family.</text>
</comment>
<feature type="transmembrane region" description="Helical" evidence="9">
    <location>
        <begin position="374"/>
        <end position="398"/>
    </location>
</feature>
<evidence type="ECO:0000259" key="11">
    <source>
        <dbReference type="Pfam" id="PF00060"/>
    </source>
</evidence>
<evidence type="ECO:0000313" key="13">
    <source>
        <dbReference type="Proteomes" id="UP001566132"/>
    </source>
</evidence>
<accession>A0ABD1EKW9</accession>
<keyword evidence="6 9" id="KW-0472">Membrane</keyword>
<reference evidence="12 13" key="1">
    <citation type="submission" date="2024-05" db="EMBL/GenBank/DDBJ databases">
        <title>Genetic variation in Jamaican populations of the coffee berry borer (Hypothenemus hampei).</title>
        <authorList>
            <person name="Errbii M."/>
            <person name="Myrie A."/>
        </authorList>
    </citation>
    <scope>NUCLEOTIDE SEQUENCE [LARGE SCALE GENOMIC DNA]</scope>
    <source>
        <strain evidence="12">JA-Hopewell-2020-01-JO</strain>
        <tissue evidence="12">Whole body</tissue>
    </source>
</reference>
<dbReference type="PANTHER" id="PTHR42643:SF33">
    <property type="entry name" value="GLUTAMATE RECEPTOR 2-LIKE PROTEIN"/>
    <property type="match status" value="1"/>
</dbReference>
<keyword evidence="4 9" id="KW-0812">Transmembrane</keyword>
<organism evidence="12 13">
    <name type="scientific">Hypothenemus hampei</name>
    <name type="common">Coffee berry borer</name>
    <dbReference type="NCBI Taxonomy" id="57062"/>
    <lineage>
        <taxon>Eukaryota</taxon>
        <taxon>Metazoa</taxon>
        <taxon>Ecdysozoa</taxon>
        <taxon>Arthropoda</taxon>
        <taxon>Hexapoda</taxon>
        <taxon>Insecta</taxon>
        <taxon>Pterygota</taxon>
        <taxon>Neoptera</taxon>
        <taxon>Endopterygota</taxon>
        <taxon>Coleoptera</taxon>
        <taxon>Polyphaga</taxon>
        <taxon>Cucujiformia</taxon>
        <taxon>Curculionidae</taxon>
        <taxon>Scolytinae</taxon>
        <taxon>Hypothenemus</taxon>
    </lineage>
</organism>
<evidence type="ECO:0000256" key="10">
    <source>
        <dbReference type="SAM" id="SignalP"/>
    </source>
</evidence>
<dbReference type="GO" id="GO:0005886">
    <property type="term" value="C:plasma membrane"/>
    <property type="evidence" value="ECO:0007669"/>
    <property type="project" value="UniProtKB-SubCell"/>
</dbReference>
<dbReference type="InterPro" id="IPR052192">
    <property type="entry name" value="Insect_Ionotropic_Sensory_Rcpt"/>
</dbReference>
<keyword evidence="10" id="KW-0732">Signal</keyword>
<dbReference type="Gene3D" id="1.10.287.70">
    <property type="match status" value="1"/>
</dbReference>
<comment type="subcellular location">
    <subcellularLocation>
        <location evidence="1">Cell membrane</location>
        <topology evidence="1">Multi-pass membrane protein</topology>
    </subcellularLocation>
</comment>
<keyword evidence="13" id="KW-1185">Reference proteome</keyword>
<keyword evidence="5 9" id="KW-1133">Transmembrane helix</keyword>
<protein>
    <recommendedName>
        <fullName evidence="11">Ionotropic glutamate receptor C-terminal domain-containing protein</fullName>
    </recommendedName>
</protein>
<feature type="transmembrane region" description="Helical" evidence="9">
    <location>
        <begin position="312"/>
        <end position="332"/>
    </location>
</feature>
<dbReference type="PANTHER" id="PTHR42643">
    <property type="entry name" value="IONOTROPIC RECEPTOR 20A-RELATED"/>
    <property type="match status" value="1"/>
</dbReference>
<evidence type="ECO:0000256" key="6">
    <source>
        <dbReference type="ARBA" id="ARBA00023136"/>
    </source>
</evidence>
<dbReference type="Proteomes" id="UP001566132">
    <property type="component" value="Unassembled WGS sequence"/>
</dbReference>
<evidence type="ECO:0000256" key="9">
    <source>
        <dbReference type="SAM" id="Phobius"/>
    </source>
</evidence>
<evidence type="ECO:0000256" key="7">
    <source>
        <dbReference type="ARBA" id="ARBA00023170"/>
    </source>
</evidence>
<keyword evidence="7" id="KW-0675">Receptor</keyword>
<dbReference type="GO" id="GO:0050906">
    <property type="term" value="P:detection of stimulus involved in sensory perception"/>
    <property type="evidence" value="ECO:0007669"/>
    <property type="project" value="UniProtKB-ARBA"/>
</dbReference>
<dbReference type="EMBL" id="JBDJPC010000006">
    <property type="protein sequence ID" value="KAL1497147.1"/>
    <property type="molecule type" value="Genomic_DNA"/>
</dbReference>
<evidence type="ECO:0000256" key="1">
    <source>
        <dbReference type="ARBA" id="ARBA00004651"/>
    </source>
</evidence>
<comment type="caution">
    <text evidence="12">The sequence shown here is derived from an EMBL/GenBank/DDBJ whole genome shotgun (WGS) entry which is preliminary data.</text>
</comment>
<evidence type="ECO:0000256" key="3">
    <source>
        <dbReference type="ARBA" id="ARBA00022475"/>
    </source>
</evidence>
<sequence length="594" mass="68904">MKLLCCWLNLVIFLAFSTADNYQNDSKWMFLKDFTTKYGHLKINFYGCLKQVTKFRYIRSVENLKTSHAELLIADGSNCNLTSYLHKLDEYNMFLIPMKHLILTSDENSMVNLFAKLKIPLTGEIILAIFSDESVTLKFLYKIGRNNYLVKEQLGTWTPQSGLHLWPANAPLRRTNFQKQPINLGVVIFHEMKVLQSNLDDIPETTEIFFQQDMPLIYTLIQNLNATMNMIVYDKYGYEVVNKSTGEIVINGMVRDVYDGKLDISESVYWSPARRSRLQALAPIDFWEIIFFLRKPSLSYITNIYFLTLSRWVWTVTFAITILIITTIYITFKWEKTVIPKRKSVTGSDMILLSFEALCQQGTSLEPMRIPGRFLLFLFFLMVMFLYVAYSAGILVLLKSTAKINNLNELLESRYEVGGWNENFIKEYFTSPKQGVLRKLYVKKIHANSYFTVADGLEKVRKGNFAFFTSTTLAYKYFSKNYTNYEICCLQELPGYLNMKLYPTVPKNSGYAEIFKIGLLKIKEIGLNTRAKHRVVTKPQCNNQSGIFQSVRIYDCLFVIVLFIVGTSLSVAILILEIYCNKWRGSLYLKYLKC</sequence>
<keyword evidence="3" id="KW-1003">Cell membrane</keyword>
<evidence type="ECO:0000256" key="5">
    <source>
        <dbReference type="ARBA" id="ARBA00022989"/>
    </source>
</evidence>